<organism evidence="2 3">
    <name type="scientific">Sodalis ligni</name>
    <dbReference type="NCBI Taxonomy" id="2697027"/>
    <lineage>
        <taxon>Bacteria</taxon>
        <taxon>Pseudomonadati</taxon>
        <taxon>Pseudomonadota</taxon>
        <taxon>Gammaproteobacteria</taxon>
        <taxon>Enterobacterales</taxon>
        <taxon>Bruguierivoracaceae</taxon>
        <taxon>Sodalis</taxon>
    </lineage>
</organism>
<dbReference type="EMBL" id="SJOI01000001">
    <property type="protein sequence ID" value="TCL05512.1"/>
    <property type="molecule type" value="Genomic_DNA"/>
</dbReference>
<dbReference type="PANTHER" id="PTHR33570">
    <property type="entry name" value="4-CARBOXYMUCONOLACTONE DECARBOXYLASE FAMILY PROTEIN"/>
    <property type="match status" value="1"/>
</dbReference>
<reference evidence="2 3" key="1">
    <citation type="submission" date="2019-02" db="EMBL/GenBank/DDBJ databases">
        <title>Investigation of anaerobic lignin degradation for improved lignocellulosic biofuels.</title>
        <authorList>
            <person name="Deangelis K."/>
        </authorList>
    </citation>
    <scope>NUCLEOTIDE SEQUENCE [LARGE SCALE GENOMIC DNA]</scope>
    <source>
        <strain evidence="2 3">159R</strain>
    </source>
</reference>
<evidence type="ECO:0000313" key="2">
    <source>
        <dbReference type="EMBL" id="TCL05512.1"/>
    </source>
</evidence>
<dbReference type="Pfam" id="PF02627">
    <property type="entry name" value="CMD"/>
    <property type="match status" value="1"/>
</dbReference>
<dbReference type="Proteomes" id="UP000294555">
    <property type="component" value="Unassembled WGS sequence"/>
</dbReference>
<dbReference type="InterPro" id="IPR052512">
    <property type="entry name" value="4CMD/NDH-1_regulator"/>
</dbReference>
<gene>
    <name evidence="2" type="ORF">EZJ58_3702</name>
</gene>
<feature type="domain" description="Carboxymuconolactone decarboxylase-like" evidence="1">
    <location>
        <begin position="15"/>
        <end position="97"/>
    </location>
</feature>
<evidence type="ECO:0000259" key="1">
    <source>
        <dbReference type="Pfam" id="PF02627"/>
    </source>
</evidence>
<accession>A0A4R1NDK6</accession>
<dbReference type="OrthoDB" id="9801400at2"/>
<dbReference type="InterPro" id="IPR003779">
    <property type="entry name" value="CMD-like"/>
</dbReference>
<dbReference type="RefSeq" id="WP_132924213.1">
    <property type="nucleotide sequence ID" value="NZ_CP075169.1"/>
</dbReference>
<keyword evidence="3" id="KW-1185">Reference proteome</keyword>
<dbReference type="PANTHER" id="PTHR33570:SF9">
    <property type="entry name" value="BLL4600 PROTEIN"/>
    <property type="match status" value="1"/>
</dbReference>
<name>A0A4R1NDK6_9GAMM</name>
<dbReference type="SUPFAM" id="SSF69118">
    <property type="entry name" value="AhpD-like"/>
    <property type="match status" value="1"/>
</dbReference>
<evidence type="ECO:0000313" key="3">
    <source>
        <dbReference type="Proteomes" id="UP000294555"/>
    </source>
</evidence>
<dbReference type="Gene3D" id="1.20.1290.10">
    <property type="entry name" value="AhpD-like"/>
    <property type="match status" value="1"/>
</dbReference>
<proteinExistence type="predicted"/>
<dbReference type="GO" id="GO:0051920">
    <property type="term" value="F:peroxiredoxin activity"/>
    <property type="evidence" value="ECO:0007669"/>
    <property type="project" value="InterPro"/>
</dbReference>
<sequence length="102" mass="11278">MAENAALQQMISVAPKLAELSEQILFGDIWQRSPLSPRDRSLATLAALIALGRERQLAWHFRYGLANGLTRQELVEMITHLAFYAGWPAAATALACLPEEES</sequence>
<comment type="caution">
    <text evidence="2">The sequence shown here is derived from an EMBL/GenBank/DDBJ whole genome shotgun (WGS) entry which is preliminary data.</text>
</comment>
<dbReference type="AlphaFoldDB" id="A0A4R1NDK6"/>
<protein>
    <submittedName>
        <fullName evidence="2">4-carboxymuconolactone decarboxylase</fullName>
    </submittedName>
</protein>
<dbReference type="InterPro" id="IPR029032">
    <property type="entry name" value="AhpD-like"/>
</dbReference>